<reference evidence="2" key="1">
    <citation type="submission" date="2016-06" db="EMBL/GenBank/DDBJ databases">
        <authorList>
            <person name="Varghese N."/>
            <person name="Submissions Spin"/>
        </authorList>
    </citation>
    <scope>NUCLEOTIDE SEQUENCE [LARGE SCALE GENOMIC DNA]</scope>
    <source>
        <strain evidence="2">DSM 44151</strain>
    </source>
</reference>
<dbReference type="STRING" id="47854.GA0070603_3183"/>
<sequence>MTGVMIVSTQTSASANCTSHIATLVDGTSGYLVNGSNVNFRTGPHTSCSSRGLGQRSTYVTYYCYTRGDTVTANGVTLSTWTMVHRDGQLYGWVSDTLLVNYGSPKLCP</sequence>
<organism evidence="1 2">
    <name type="scientific">Micromonospora chersina</name>
    <dbReference type="NCBI Taxonomy" id="47854"/>
    <lineage>
        <taxon>Bacteria</taxon>
        <taxon>Bacillati</taxon>
        <taxon>Actinomycetota</taxon>
        <taxon>Actinomycetes</taxon>
        <taxon>Micromonosporales</taxon>
        <taxon>Micromonosporaceae</taxon>
        <taxon>Micromonospora</taxon>
    </lineage>
</organism>
<protein>
    <recommendedName>
        <fullName evidence="3">SH3 domain-containing protein</fullName>
    </recommendedName>
</protein>
<keyword evidence="2" id="KW-1185">Reference proteome</keyword>
<gene>
    <name evidence="1" type="ORF">GA0070603_3183</name>
</gene>
<dbReference type="EMBL" id="FMIB01000002">
    <property type="protein sequence ID" value="SCL61319.1"/>
    <property type="molecule type" value="Genomic_DNA"/>
</dbReference>
<accession>A0A1C6V4K9</accession>
<dbReference type="Proteomes" id="UP000198605">
    <property type="component" value="Unassembled WGS sequence"/>
</dbReference>
<name>A0A1C6V4K9_9ACTN</name>
<dbReference type="AlphaFoldDB" id="A0A1C6V4K9"/>
<evidence type="ECO:0000313" key="1">
    <source>
        <dbReference type="EMBL" id="SCL61319.1"/>
    </source>
</evidence>
<evidence type="ECO:0008006" key="3">
    <source>
        <dbReference type="Google" id="ProtNLM"/>
    </source>
</evidence>
<evidence type="ECO:0000313" key="2">
    <source>
        <dbReference type="Proteomes" id="UP000198605"/>
    </source>
</evidence>
<proteinExistence type="predicted"/>